<reference evidence="1" key="1">
    <citation type="submission" date="2020-08" db="EMBL/GenBank/DDBJ databases">
        <title>Multicomponent nature underlies the extraordinary mechanical properties of spider dragline silk.</title>
        <authorList>
            <person name="Kono N."/>
            <person name="Nakamura H."/>
            <person name="Mori M."/>
            <person name="Yoshida Y."/>
            <person name="Ohtoshi R."/>
            <person name="Malay A.D."/>
            <person name="Moran D.A.P."/>
            <person name="Tomita M."/>
            <person name="Numata K."/>
            <person name="Arakawa K."/>
        </authorList>
    </citation>
    <scope>NUCLEOTIDE SEQUENCE</scope>
</reference>
<keyword evidence="2" id="KW-1185">Reference proteome</keyword>
<organism evidence="1 2">
    <name type="scientific">Nephila pilipes</name>
    <name type="common">Giant wood spider</name>
    <name type="synonym">Nephila maculata</name>
    <dbReference type="NCBI Taxonomy" id="299642"/>
    <lineage>
        <taxon>Eukaryota</taxon>
        <taxon>Metazoa</taxon>
        <taxon>Ecdysozoa</taxon>
        <taxon>Arthropoda</taxon>
        <taxon>Chelicerata</taxon>
        <taxon>Arachnida</taxon>
        <taxon>Araneae</taxon>
        <taxon>Araneomorphae</taxon>
        <taxon>Entelegynae</taxon>
        <taxon>Araneoidea</taxon>
        <taxon>Nephilidae</taxon>
        <taxon>Nephila</taxon>
    </lineage>
</organism>
<evidence type="ECO:0000313" key="2">
    <source>
        <dbReference type="Proteomes" id="UP000887013"/>
    </source>
</evidence>
<sequence length="172" mass="19812">MIQNVVFVAHVNGAFSNAGLEPQEVCLVEMSTESSCIITFDTTNLNYHWLDKLYNEQNSNETHLIPFPFKGKMTHEDVRKLLKKLYLEKDEGKNSLVAVLGLKQQEFFQSCGLNTVWINLKLDLKLDELSDYSTPFMKCHKGQVNLVGLDHNCSRRKAYKIMHYLKNIKNAN</sequence>
<evidence type="ECO:0000313" key="1">
    <source>
        <dbReference type="EMBL" id="GFS64645.1"/>
    </source>
</evidence>
<accession>A0A8X6JEQ4</accession>
<name>A0A8X6JEQ4_NEPPI</name>
<dbReference type="AlphaFoldDB" id="A0A8X6JEQ4"/>
<comment type="caution">
    <text evidence="1">The sequence shown here is derived from an EMBL/GenBank/DDBJ whole genome shotgun (WGS) entry which is preliminary data.</text>
</comment>
<protein>
    <submittedName>
        <fullName evidence="1">Uncharacterized protein</fullName>
    </submittedName>
</protein>
<dbReference type="Proteomes" id="UP000887013">
    <property type="component" value="Unassembled WGS sequence"/>
</dbReference>
<proteinExistence type="predicted"/>
<gene>
    <name evidence="1" type="ORF">NPIL_431211</name>
</gene>
<dbReference type="EMBL" id="BMAW01094291">
    <property type="protein sequence ID" value="GFS64645.1"/>
    <property type="molecule type" value="Genomic_DNA"/>
</dbReference>